<dbReference type="PANTHER" id="PTHR12736:SF7">
    <property type="entry name" value="LANC-LIKE PROTEIN 3"/>
    <property type="match status" value="1"/>
</dbReference>
<dbReference type="VEuPathDB" id="TriTrypDB:BSAL_23175"/>
<evidence type="ECO:0000256" key="1">
    <source>
        <dbReference type="PIRSR" id="PIRSR607822-1"/>
    </source>
</evidence>
<dbReference type="Proteomes" id="UP000051952">
    <property type="component" value="Unassembled WGS sequence"/>
</dbReference>
<proteinExistence type="predicted"/>
<keyword evidence="1" id="KW-0479">Metal-binding</keyword>
<protein>
    <submittedName>
        <fullName evidence="3">Uncharacterized protein</fullName>
    </submittedName>
</protein>
<dbReference type="GO" id="GO:0046872">
    <property type="term" value="F:metal ion binding"/>
    <property type="evidence" value="ECO:0007669"/>
    <property type="project" value="UniProtKB-KW"/>
</dbReference>
<feature type="region of interest" description="Disordered" evidence="2">
    <location>
        <begin position="199"/>
        <end position="219"/>
    </location>
</feature>
<reference evidence="4" key="1">
    <citation type="submission" date="2015-09" db="EMBL/GenBank/DDBJ databases">
        <authorList>
            <consortium name="Pathogen Informatics"/>
        </authorList>
    </citation>
    <scope>NUCLEOTIDE SEQUENCE [LARGE SCALE GENOMIC DNA]</scope>
    <source>
        <strain evidence="4">Lake Konstanz</strain>
    </source>
</reference>
<dbReference type="GO" id="GO:0031179">
    <property type="term" value="P:peptide modification"/>
    <property type="evidence" value="ECO:0007669"/>
    <property type="project" value="InterPro"/>
</dbReference>
<dbReference type="SUPFAM" id="SSF158745">
    <property type="entry name" value="LanC-like"/>
    <property type="match status" value="1"/>
</dbReference>
<dbReference type="Pfam" id="PF05147">
    <property type="entry name" value="LANC_like"/>
    <property type="match status" value="1"/>
</dbReference>
<dbReference type="InterPro" id="IPR007822">
    <property type="entry name" value="LANC-like"/>
</dbReference>
<dbReference type="GO" id="GO:0005975">
    <property type="term" value="P:carbohydrate metabolic process"/>
    <property type="evidence" value="ECO:0007669"/>
    <property type="project" value="InterPro"/>
</dbReference>
<dbReference type="GO" id="GO:0005886">
    <property type="term" value="C:plasma membrane"/>
    <property type="evidence" value="ECO:0007669"/>
    <property type="project" value="TreeGrafter"/>
</dbReference>
<keyword evidence="1" id="KW-0862">Zinc</keyword>
<feature type="binding site" evidence="1">
    <location>
        <position position="380"/>
    </location>
    <ligand>
        <name>Zn(2+)</name>
        <dbReference type="ChEBI" id="CHEBI:29105"/>
    </ligand>
</feature>
<feature type="compositionally biased region" description="Acidic residues" evidence="2">
    <location>
        <begin position="1017"/>
        <end position="1027"/>
    </location>
</feature>
<keyword evidence="4" id="KW-1185">Reference proteome</keyword>
<dbReference type="SMART" id="SM01260">
    <property type="entry name" value="LANC_like"/>
    <property type="match status" value="1"/>
</dbReference>
<name>A0A0S4JMK8_BODSA</name>
<dbReference type="InterPro" id="IPR012341">
    <property type="entry name" value="6hp_glycosidase-like_sf"/>
</dbReference>
<feature type="region of interest" description="Disordered" evidence="2">
    <location>
        <begin position="1017"/>
        <end position="1041"/>
    </location>
</feature>
<dbReference type="EMBL" id="CYKH01001766">
    <property type="protein sequence ID" value="CUG89741.1"/>
    <property type="molecule type" value="Genomic_DNA"/>
</dbReference>
<dbReference type="PRINTS" id="PR01950">
    <property type="entry name" value="LANCSUPER"/>
</dbReference>
<gene>
    <name evidence="3" type="ORF">BSAL_23175</name>
</gene>
<evidence type="ECO:0000256" key="2">
    <source>
        <dbReference type="SAM" id="MobiDB-lite"/>
    </source>
</evidence>
<accession>A0A0S4JMK8</accession>
<dbReference type="AlphaFoldDB" id="A0A0S4JMK8"/>
<dbReference type="Gene3D" id="1.50.10.10">
    <property type="match status" value="1"/>
</dbReference>
<organism evidence="3 4">
    <name type="scientific">Bodo saltans</name>
    <name type="common">Flagellated protozoan</name>
    <dbReference type="NCBI Taxonomy" id="75058"/>
    <lineage>
        <taxon>Eukaryota</taxon>
        <taxon>Discoba</taxon>
        <taxon>Euglenozoa</taxon>
        <taxon>Kinetoplastea</taxon>
        <taxon>Metakinetoplastina</taxon>
        <taxon>Eubodonida</taxon>
        <taxon>Bodonidae</taxon>
        <taxon>Bodo</taxon>
    </lineage>
</organism>
<evidence type="ECO:0000313" key="4">
    <source>
        <dbReference type="Proteomes" id="UP000051952"/>
    </source>
</evidence>
<sequence>MQHFDHLRTFPDGAVFCGQSSATLSLRRPNDAHHCPVPLKVVVEHHINDILSSIHGMASAPTPTLLTSTGQPLRGGECSVYKGIAGVLLSVTRSYTALPPTSPYRPALLDTMQLLFPVVLNEVRGWKHGLTKGVGYYIGPIGAHLVLLECGSVIAASGGPVAGDGAVQHLDDTLKACVASLLDLFNGVLVVVGQDMTEYNEEEEDEERRHPSMKLPNSRSSELDAEHLFGVAGTLFSLRTLEQLMRHAFRQRWANTIEATAMITSMRQRLASYLTLCGNTTGSSREDEEAASRTTQLLTWEWRGAHYIGAAHGNVGILTELLEHAHLLPAASQQLILLSVDALVDASYAQDGHLPTRQRAHASTAEQHSPSSSSCLVHWCHGAPGVVWMALLRRCSGEDCGGRRLPPWHAAEGNWIVPRRCGECICVLAMYRATRRPKYLFYANRFAAVMSTEEYMASTATYEDAQRVIPNIPDTPLGLMEGRSGTLCFLVELLYAPTTSAFPGYEVPAHDSSIAATEWMGLGAATPRQRHDVRTATEGSHLVAAPWYLAGMPQVLADPRSDDGIGLVAMNIPAVRCKVFTEMEAHHILSATTAAILPRDLELRPVRIGTGPTTAPLLRYLTHLTERVVSLFPDVFYHPPPATTQQTTIQSNYPRNVDKQRMWRRRNLCVGSRRAVQRLNLTSAYIVNYDCEHHSHIHSHTDASHVTLNLCLWNTAPAGNLVLEGDEGLFSFWHVVGEALVQRGDLPHHTHHLLDASHKITDWKQRNSRRQPAPDTSQFRRAQLVALFEYEEEETDFQAMLFDTCGRAIRARCLSEVPDSVLGEISLFLPLGDVGKLAACGSRVWQRVLDPRAGGLDASMLWRSRVMATRRLAMWLPYLWPEYYGEGAAGSPNIAPIVGKFKISDHEQKYLLTTPVLKKSIDELRLFSGITREVGPPSDATNQGSKPQAARRVSFGVDAALQEPPRWVTDHNRSVPECELNTLERIDWKVLLRHGLEWVNTCRTYFHRPLDEEGELDFDDDLVDDGDSGGGTGSSYTNPAVEREAGRLPLWNEKLVDWLACLGTTR</sequence>
<dbReference type="OrthoDB" id="10257263at2759"/>
<dbReference type="PANTHER" id="PTHR12736">
    <property type="entry name" value="LANC-LIKE PROTEIN"/>
    <property type="match status" value="1"/>
</dbReference>
<evidence type="ECO:0000313" key="3">
    <source>
        <dbReference type="EMBL" id="CUG89741.1"/>
    </source>
</evidence>